<comment type="caution">
    <text evidence="1">The sequence shown here is derived from an EMBL/GenBank/DDBJ whole genome shotgun (WGS) entry which is preliminary data.</text>
</comment>
<evidence type="ECO:0000313" key="2">
    <source>
        <dbReference type="Proteomes" id="UP001500466"/>
    </source>
</evidence>
<name>A0ABP9H4A4_9ACTN</name>
<keyword evidence="2" id="KW-1185">Reference proteome</keyword>
<dbReference type="RefSeq" id="WP_345675511.1">
    <property type="nucleotide sequence ID" value="NZ_BAABHS010000007.1"/>
</dbReference>
<evidence type="ECO:0000313" key="1">
    <source>
        <dbReference type="EMBL" id="GAA4960997.1"/>
    </source>
</evidence>
<proteinExistence type="predicted"/>
<organism evidence="1 2">
    <name type="scientific">Yinghuangia aomiensis</name>
    <dbReference type="NCBI Taxonomy" id="676205"/>
    <lineage>
        <taxon>Bacteria</taxon>
        <taxon>Bacillati</taxon>
        <taxon>Actinomycetota</taxon>
        <taxon>Actinomycetes</taxon>
        <taxon>Kitasatosporales</taxon>
        <taxon>Streptomycetaceae</taxon>
        <taxon>Yinghuangia</taxon>
    </lineage>
</organism>
<gene>
    <name evidence="1" type="ORF">GCM10023205_25510</name>
</gene>
<reference evidence="2" key="1">
    <citation type="journal article" date="2019" name="Int. J. Syst. Evol. Microbiol.">
        <title>The Global Catalogue of Microorganisms (GCM) 10K type strain sequencing project: providing services to taxonomists for standard genome sequencing and annotation.</title>
        <authorList>
            <consortium name="The Broad Institute Genomics Platform"/>
            <consortium name="The Broad Institute Genome Sequencing Center for Infectious Disease"/>
            <person name="Wu L."/>
            <person name="Ma J."/>
        </authorList>
    </citation>
    <scope>NUCLEOTIDE SEQUENCE [LARGE SCALE GENOMIC DNA]</scope>
    <source>
        <strain evidence="2">JCM 17986</strain>
    </source>
</reference>
<accession>A0ABP9H4A4</accession>
<dbReference type="EMBL" id="BAABHS010000007">
    <property type="protein sequence ID" value="GAA4960997.1"/>
    <property type="molecule type" value="Genomic_DNA"/>
</dbReference>
<dbReference type="Proteomes" id="UP001500466">
    <property type="component" value="Unassembled WGS sequence"/>
</dbReference>
<sequence>MLQLVGLIHDLAATPDPDIIEVGDHGLRSTTWDELLLVDHWRRFMTNPNAYLRHVIRP</sequence>
<protein>
    <submittedName>
        <fullName evidence="1">Uncharacterized protein</fullName>
    </submittedName>
</protein>